<reference evidence="1" key="2">
    <citation type="submission" date="2014-01" db="EMBL/GenBank/DDBJ databases">
        <title>Evolution of pathogenesis and genome organization in the Tremellales.</title>
        <authorList>
            <person name="Cuomo C."/>
            <person name="Litvintseva A."/>
            <person name="Heitman J."/>
            <person name="Chen Y."/>
            <person name="Sun S."/>
            <person name="Springer D."/>
            <person name="Dromer F."/>
            <person name="Young S."/>
            <person name="Zeng Q."/>
            <person name="Chapman S."/>
            <person name="Gujja S."/>
            <person name="Saif S."/>
            <person name="Birren B."/>
        </authorList>
    </citation>
    <scope>NUCLEOTIDE SEQUENCE</scope>
    <source>
        <strain evidence="1">CBS 10118</strain>
    </source>
</reference>
<name>A0A1B9FSS7_9TREE</name>
<sequence>MGNQTSAERALPQELSDLYDFVEAERTWGRPCDITFIFYHPTRHQVPCCCLLNRANSLCHALLLDGYSRQSVKYRSRKRTYEDLSRNWERLVRTWKLMGSGRRILKGNRTDSAWWKNS</sequence>
<organism evidence="1">
    <name type="scientific">Kwoniella bestiolae CBS 10118</name>
    <dbReference type="NCBI Taxonomy" id="1296100"/>
    <lineage>
        <taxon>Eukaryota</taxon>
        <taxon>Fungi</taxon>
        <taxon>Dikarya</taxon>
        <taxon>Basidiomycota</taxon>
        <taxon>Agaricomycotina</taxon>
        <taxon>Tremellomycetes</taxon>
        <taxon>Tremellales</taxon>
        <taxon>Cryptococcaceae</taxon>
        <taxon>Kwoniella</taxon>
    </lineage>
</organism>
<dbReference type="EMBL" id="KI894026">
    <property type="protein sequence ID" value="OCF21829.1"/>
    <property type="molecule type" value="Genomic_DNA"/>
</dbReference>
<reference evidence="1" key="1">
    <citation type="submission" date="2013-07" db="EMBL/GenBank/DDBJ databases">
        <title>The Genome Sequence of Cryptococcus bestiolae CBS10118.</title>
        <authorList>
            <consortium name="The Broad Institute Genome Sequencing Platform"/>
            <person name="Cuomo C."/>
            <person name="Litvintseva A."/>
            <person name="Chen Y."/>
            <person name="Heitman J."/>
            <person name="Sun S."/>
            <person name="Springer D."/>
            <person name="Dromer F."/>
            <person name="Young S.K."/>
            <person name="Zeng Q."/>
            <person name="Gargeya S."/>
            <person name="Fitzgerald M."/>
            <person name="Abouelleil A."/>
            <person name="Alvarado L."/>
            <person name="Berlin A.M."/>
            <person name="Chapman S.B."/>
            <person name="Dewar J."/>
            <person name="Goldberg J."/>
            <person name="Griggs A."/>
            <person name="Gujja S."/>
            <person name="Hansen M."/>
            <person name="Howarth C."/>
            <person name="Imamovic A."/>
            <person name="Larimer J."/>
            <person name="McCowan C."/>
            <person name="Murphy C."/>
            <person name="Pearson M."/>
            <person name="Priest M."/>
            <person name="Roberts A."/>
            <person name="Saif S."/>
            <person name="Shea T."/>
            <person name="Sykes S."/>
            <person name="Wortman J."/>
            <person name="Nusbaum C."/>
            <person name="Birren B."/>
        </authorList>
    </citation>
    <scope>NUCLEOTIDE SEQUENCE [LARGE SCALE GENOMIC DNA]</scope>
    <source>
        <strain evidence="1">CBS 10118</strain>
    </source>
</reference>
<accession>A0A1B9FSS7</accession>
<evidence type="ECO:0000313" key="1">
    <source>
        <dbReference type="EMBL" id="OCF21829.1"/>
    </source>
</evidence>
<protein>
    <submittedName>
        <fullName evidence="1">Uncharacterized protein</fullName>
    </submittedName>
</protein>
<proteinExistence type="predicted"/>
<dbReference type="VEuPathDB" id="FungiDB:I302_08608"/>
<dbReference type="AlphaFoldDB" id="A0A1B9FSS7"/>
<gene>
    <name evidence="1" type="ORF">I302_08608</name>
</gene>